<proteinExistence type="predicted"/>
<evidence type="ECO:0000313" key="2">
    <source>
        <dbReference type="Proteomes" id="UP000182345"/>
    </source>
</evidence>
<organism evidence="1 2">
    <name type="scientific">Candidatus Collierbacteria bacterium CG1_02_44_10</name>
    <dbReference type="NCBI Taxonomy" id="1805087"/>
    <lineage>
        <taxon>Bacteria</taxon>
        <taxon>Candidatus Collieribacteriota</taxon>
    </lineage>
</organism>
<evidence type="ECO:0008006" key="3">
    <source>
        <dbReference type="Google" id="ProtNLM"/>
    </source>
</evidence>
<accession>A0A1J4RZ36</accession>
<name>A0A1J4RZ36_9BACT</name>
<evidence type="ECO:0000313" key="1">
    <source>
        <dbReference type="EMBL" id="OIN91668.1"/>
    </source>
</evidence>
<dbReference type="AlphaFoldDB" id="A0A1J4RZ36"/>
<protein>
    <recommendedName>
        <fullName evidence="3">Peptidase C39-like domain-containing protein</fullName>
    </recommendedName>
</protein>
<dbReference type="Gene3D" id="3.90.70.10">
    <property type="entry name" value="Cysteine proteinases"/>
    <property type="match status" value="1"/>
</dbReference>
<comment type="caution">
    <text evidence="1">The sequence shown here is derived from an EMBL/GenBank/DDBJ whole genome shotgun (WGS) entry which is preliminary data.</text>
</comment>
<gene>
    <name evidence="1" type="ORF">AUJ42_01435</name>
</gene>
<sequence>MRNFSREKQLTGAYCGPAVFQMLVSVFGLEMDQEALVDACMARETVQKLGIPLTDLAKGLRKLYPDLEVWGKYNAEIGDIQKLLAKGYLVGIDWQGIFNSDEYGDEIWNSNDRLKLWWKRLTNEPIAVGEQGHYCVAFEVNKKKGYLRFADPYGHYAGKDRFVAIWEFEERWWDDRIDRGRNRKGTYVYENRLIFIVTQKGDRKPAELGMVEV</sequence>
<dbReference type="EMBL" id="MNUK01000038">
    <property type="protein sequence ID" value="OIN91668.1"/>
    <property type="molecule type" value="Genomic_DNA"/>
</dbReference>
<dbReference type="Proteomes" id="UP000182345">
    <property type="component" value="Unassembled WGS sequence"/>
</dbReference>
<reference evidence="1 2" key="1">
    <citation type="journal article" date="2016" name="Environ. Microbiol.">
        <title>Genomic resolution of a cold subsurface aquifer community provides metabolic insights for novel microbes adapted to high CO concentrations.</title>
        <authorList>
            <person name="Probst A.J."/>
            <person name="Castelle C.J."/>
            <person name="Singh A."/>
            <person name="Brown C.T."/>
            <person name="Anantharaman K."/>
            <person name="Sharon I."/>
            <person name="Hug L.A."/>
            <person name="Burstein D."/>
            <person name="Emerson J.B."/>
            <person name="Thomas B.C."/>
            <person name="Banfield J.F."/>
        </authorList>
    </citation>
    <scope>NUCLEOTIDE SEQUENCE [LARGE SCALE GENOMIC DNA]</scope>
    <source>
        <strain evidence="1">CG1_02_44_10</strain>
    </source>
</reference>